<feature type="domain" description="Bacterial Ig" evidence="1">
    <location>
        <begin position="317"/>
        <end position="387"/>
    </location>
</feature>
<dbReference type="Pfam" id="PF17936">
    <property type="entry name" value="Big_6"/>
    <property type="match status" value="2"/>
</dbReference>
<feature type="domain" description="Bacterial Ig" evidence="1">
    <location>
        <begin position="398"/>
        <end position="468"/>
    </location>
</feature>
<reference evidence="2 3" key="1">
    <citation type="submission" date="2020-03" db="EMBL/GenBank/DDBJ databases">
        <title>Soil Listeria distribution.</title>
        <authorList>
            <person name="Liao J."/>
            <person name="Wiedmann M."/>
        </authorList>
    </citation>
    <scope>NUCLEOTIDE SEQUENCE [LARGE SCALE GENOMIC DNA]</scope>
    <source>
        <strain evidence="2 3">FSL L7-0741</strain>
    </source>
</reference>
<evidence type="ECO:0000313" key="3">
    <source>
        <dbReference type="Proteomes" id="UP000535908"/>
    </source>
</evidence>
<evidence type="ECO:0000259" key="1">
    <source>
        <dbReference type="Pfam" id="PF17936"/>
    </source>
</evidence>
<dbReference type="Proteomes" id="UP000535908">
    <property type="component" value="Unassembled WGS sequence"/>
</dbReference>
<dbReference type="EMBL" id="JAARWN010000022">
    <property type="protein sequence ID" value="MBC1937689.1"/>
    <property type="molecule type" value="Genomic_DNA"/>
</dbReference>
<evidence type="ECO:0000313" key="2">
    <source>
        <dbReference type="EMBL" id="MBC1937689.1"/>
    </source>
</evidence>
<protein>
    <recommendedName>
        <fullName evidence="1">Bacterial Ig domain-containing protein</fullName>
    </recommendedName>
</protein>
<dbReference type="InterPro" id="IPR013783">
    <property type="entry name" value="Ig-like_fold"/>
</dbReference>
<comment type="caution">
    <text evidence="2">The sequence shown here is derived from an EMBL/GenBank/DDBJ whole genome shotgun (WGS) entry which is preliminary data.</text>
</comment>
<sequence>MKLKTKVVTATLLAGTCMYIVGGTALGGSEAPVAKASTLTDNVKLGTVLDTYHYVYISSALREGQTKITGLSGIEFNYGGGASVAIKFNDQDWMHPVRANSAGDWTFENLRLHAGDRVKVRATFPDGKVAESESVVKPHLDAPVHTTVLREGVTVVSGTATPDMYVHIRDDTSNLSLSYEVKTSATGQWTLPLERPLQKGMVIMIEGYMRGEESDYVRVNGFLAVDEAVNPTITSTLNSGSTTVSGESAGGADVELWSGTTKIGTAKADNLGAWTATVSPLTAGATLKVKATLFGKVKESINYTVAGVVTEKPSELSTLTTNSTKVTGKGVAGATVIAKVAGTEIGRGTVDSNGKFEVTIPKQVAGTHVAITQTKNNVASEAVEIVVAKGLEKLTAISAVTTGSTKVTGKGHPGATVKVRVAGTEIGTGTVGANGEFEVTIKPQTVGTELVLNQTKDGDESDSVKVTVVAHIGAPSIAEFYVGTVYLHGTAPTGAVQVTLRIAGKDIRTANVAADGTYRIYANDVAALKIVGTAFEVIAHDANGNDSEVATSTVKGLLPAPVVAVYHAGQSYVTGTVSHDVTRISIYDKAGTLLRNGQVNADGTFRIYVGGVPALQIVGDTFSVKAFNEHGTSSVTVVTIQPK</sequence>
<proteinExistence type="predicted"/>
<accession>A0A7X1CR40</accession>
<dbReference type="RefSeq" id="WP_185527616.1">
    <property type="nucleotide sequence ID" value="NZ_JAARWN010000022.1"/>
</dbReference>
<dbReference type="Gene3D" id="2.60.40.10">
    <property type="entry name" value="Immunoglobulins"/>
    <property type="match status" value="3"/>
</dbReference>
<organism evidence="2 3">
    <name type="scientific">Listeria grandensis</name>
    <dbReference type="NCBI Taxonomy" id="1494963"/>
    <lineage>
        <taxon>Bacteria</taxon>
        <taxon>Bacillati</taxon>
        <taxon>Bacillota</taxon>
        <taxon>Bacilli</taxon>
        <taxon>Bacillales</taxon>
        <taxon>Listeriaceae</taxon>
        <taxon>Listeria</taxon>
    </lineage>
</organism>
<name>A0A7X1CR40_9LIST</name>
<dbReference type="InterPro" id="IPR041498">
    <property type="entry name" value="Big_6"/>
</dbReference>
<gene>
    <name evidence="2" type="ORF">HCA69_15070</name>
</gene>
<dbReference type="AlphaFoldDB" id="A0A7X1CR40"/>